<reference evidence="2" key="1">
    <citation type="submission" date="2023-07" db="EMBL/GenBank/DDBJ databases">
        <title>Two novel species in the genus Flavivirga.</title>
        <authorList>
            <person name="Kwon K."/>
        </authorList>
    </citation>
    <scope>NUCLEOTIDE SEQUENCE</scope>
    <source>
        <strain evidence="2">KACC 14158</strain>
    </source>
</reference>
<feature type="signal peptide" evidence="1">
    <location>
        <begin position="1"/>
        <end position="24"/>
    </location>
</feature>
<evidence type="ECO:0000313" key="2">
    <source>
        <dbReference type="EMBL" id="MDO5973550.1"/>
    </source>
</evidence>
<dbReference type="EMBL" id="JAUOEL010000001">
    <property type="protein sequence ID" value="MDO5973550.1"/>
    <property type="molecule type" value="Genomic_DNA"/>
</dbReference>
<gene>
    <name evidence="2" type="ORF">Q4Q40_05070</name>
</gene>
<accession>A0ABT8WK79</accession>
<name>A0ABT8WK79_9FLAO</name>
<feature type="chain" id="PRO_5046509532" description="Outer membrane protein beta-barrel domain-containing protein" evidence="1">
    <location>
        <begin position="25"/>
        <end position="290"/>
    </location>
</feature>
<protein>
    <recommendedName>
        <fullName evidence="4">Outer membrane protein beta-barrel domain-containing protein</fullName>
    </recommendedName>
</protein>
<evidence type="ECO:0000256" key="1">
    <source>
        <dbReference type="SAM" id="SignalP"/>
    </source>
</evidence>
<evidence type="ECO:0000313" key="3">
    <source>
        <dbReference type="Proteomes" id="UP001176806"/>
    </source>
</evidence>
<comment type="caution">
    <text evidence="2">The sequence shown here is derived from an EMBL/GenBank/DDBJ whole genome shotgun (WGS) entry which is preliminary data.</text>
</comment>
<keyword evidence="3" id="KW-1185">Reference proteome</keyword>
<dbReference type="RefSeq" id="WP_303300642.1">
    <property type="nucleotide sequence ID" value="NZ_BAABDA010000042.1"/>
</dbReference>
<dbReference type="Proteomes" id="UP001176806">
    <property type="component" value="Unassembled WGS sequence"/>
</dbReference>
<evidence type="ECO:0008006" key="4">
    <source>
        <dbReference type="Google" id="ProtNLM"/>
    </source>
</evidence>
<proteinExistence type="predicted"/>
<organism evidence="2 3">
    <name type="scientific">Flavivirga jejuensis</name>
    <dbReference type="NCBI Taxonomy" id="870487"/>
    <lineage>
        <taxon>Bacteria</taxon>
        <taxon>Pseudomonadati</taxon>
        <taxon>Bacteroidota</taxon>
        <taxon>Flavobacteriia</taxon>
        <taxon>Flavobacteriales</taxon>
        <taxon>Flavobacteriaceae</taxon>
        <taxon>Flavivirga</taxon>
    </lineage>
</organism>
<keyword evidence="1" id="KW-0732">Signal</keyword>
<sequence length="290" mass="33266">MNIKSIKLIIIFIISTSLSLNSFAQKNNTDNTLKYTASNKGKFFVSWGGNRESYSKSDIRFKGIDYDFTIKDVSAGDKPKGWHIDYINPTRITIPQTNIKVGYFISDKYIISVAVDHMKYVMKNNRTRTLNGYINLPDSETGSLFNGDYNNENFFVSEDFLRFEHTNGLNYVYAEFSRFDDISSIFNIQNTDKFQLNITEGVGAGVLYPKTNTTLLQKERYDEFHIAGYGVSFNAGLNFTFFKHFFIELDLRGGYINMPDIRTTSNSAESASQHFFYLQRVISLGGIFRI</sequence>